<evidence type="ECO:0000313" key="5">
    <source>
        <dbReference type="Proteomes" id="UP000679779"/>
    </source>
</evidence>
<dbReference type="InterPro" id="IPR022627">
    <property type="entry name" value="DUF3502"/>
</dbReference>
<feature type="region of interest" description="Disordered" evidence="1">
    <location>
        <begin position="27"/>
        <end position="47"/>
    </location>
</feature>
<dbReference type="PROSITE" id="PS51257">
    <property type="entry name" value="PROKAR_LIPOPROTEIN"/>
    <property type="match status" value="1"/>
</dbReference>
<dbReference type="Pfam" id="PF13416">
    <property type="entry name" value="SBP_bac_8"/>
    <property type="match status" value="1"/>
</dbReference>
<dbReference type="InterPro" id="IPR050490">
    <property type="entry name" value="Bact_solute-bd_prot1"/>
</dbReference>
<dbReference type="InterPro" id="IPR001711">
    <property type="entry name" value="PLipase_C_Pinositol-sp_Y"/>
</dbReference>
<gene>
    <name evidence="4" type="ORF">J2TS6_46490</name>
</gene>
<evidence type="ECO:0000256" key="2">
    <source>
        <dbReference type="SAM" id="SignalP"/>
    </source>
</evidence>
<proteinExistence type="predicted"/>
<feature type="domain" description="PI-PLC Y-box" evidence="3">
    <location>
        <begin position="386"/>
        <end position="448"/>
    </location>
</feature>
<dbReference type="InterPro" id="IPR006059">
    <property type="entry name" value="SBP"/>
</dbReference>
<evidence type="ECO:0000259" key="3">
    <source>
        <dbReference type="PROSITE" id="PS50008"/>
    </source>
</evidence>
<organism evidence="4 5">
    <name type="scientific">Paenibacillus albilobatus</name>
    <dbReference type="NCBI Taxonomy" id="2716884"/>
    <lineage>
        <taxon>Bacteria</taxon>
        <taxon>Bacillati</taxon>
        <taxon>Bacillota</taxon>
        <taxon>Bacilli</taxon>
        <taxon>Bacillales</taxon>
        <taxon>Paenibacillaceae</taxon>
        <taxon>Paenibacillus</taxon>
    </lineage>
</organism>
<dbReference type="SUPFAM" id="SSF53850">
    <property type="entry name" value="Periplasmic binding protein-like II"/>
    <property type="match status" value="1"/>
</dbReference>
<dbReference type="EMBL" id="BORQ01000006">
    <property type="protein sequence ID" value="GIO33508.1"/>
    <property type="molecule type" value="Genomic_DNA"/>
</dbReference>
<dbReference type="Proteomes" id="UP000679779">
    <property type="component" value="Unassembled WGS sequence"/>
</dbReference>
<dbReference type="GO" id="GO:0006629">
    <property type="term" value="P:lipid metabolic process"/>
    <property type="evidence" value="ECO:0007669"/>
    <property type="project" value="InterPro"/>
</dbReference>
<feature type="chain" id="PRO_5038723000" evidence="2">
    <location>
        <begin position="21"/>
        <end position="511"/>
    </location>
</feature>
<feature type="signal peptide" evidence="2">
    <location>
        <begin position="1"/>
        <end position="20"/>
    </location>
</feature>
<dbReference type="AlphaFoldDB" id="A0A920CD65"/>
<comment type="caution">
    <text evidence="4">The sequence shown here is derived from an EMBL/GenBank/DDBJ whole genome shotgun (WGS) entry which is preliminary data.</text>
</comment>
<name>A0A920CD65_9BACL</name>
<evidence type="ECO:0000256" key="1">
    <source>
        <dbReference type="SAM" id="MobiDB-lite"/>
    </source>
</evidence>
<dbReference type="PANTHER" id="PTHR43649:SF17">
    <property type="entry name" value="ABC TRANSPORTER SOLUTE BINDING PROTEIN-SUGAR TRANSPORT"/>
    <property type="match status" value="1"/>
</dbReference>
<sequence>MRNRAGKMLLIMTLLSLLLAGCGKESNTNTKDAVAGEEGTTETGEGKLPPYEVKLVFYGPAQKDLELVEQEMSKITLEKINATVKLERIEPAAWDQQTILMLTGNEQVDLIVTGGTDFSRQVAQGQLLPLDDLLQKHGQDITKAFQPEILEATKVDGKIYAIPSIRDFASNTTVMMRKDLLDKYHLDASKVKTLDDLDPILETIHKNEPNITPLGKPGASASIVDRVLENSWDILGDYIGVLDNLDELKVVNLFETPEYEKLVKTARRWYEAGYISKDAATSKETAVDLIKANVGFGVIQKGKPGALAQTEQRVSTKLEMINLGQQITSTTNITAIMLGIPANSKDPERAMMFLNLLNSDRDLINLIDWGIEGKHYVKVGEKQIDFPPGVNATNSGYNMRQGWMFGNQLLSHTWVTDNPDLWEEMDRYNRESKKSAALGFTYNPSPVKTELAAITNVVRQFQSGLENGALDPEVNLPKFNAALRAAGIDKVIAEKQRQLDEWAKKNNKTGS</sequence>
<dbReference type="GO" id="GO:0035556">
    <property type="term" value="P:intracellular signal transduction"/>
    <property type="evidence" value="ECO:0007669"/>
    <property type="project" value="InterPro"/>
</dbReference>
<dbReference type="GO" id="GO:0004435">
    <property type="term" value="F:phosphatidylinositol-4,5-bisphosphate phospholipase C activity"/>
    <property type="evidence" value="ECO:0007669"/>
    <property type="project" value="InterPro"/>
</dbReference>
<dbReference type="RefSeq" id="WP_160043652.1">
    <property type="nucleotide sequence ID" value="NZ_BORQ01000006.1"/>
</dbReference>
<evidence type="ECO:0000313" key="4">
    <source>
        <dbReference type="EMBL" id="GIO33508.1"/>
    </source>
</evidence>
<reference evidence="4" key="1">
    <citation type="submission" date="2021-03" db="EMBL/GenBank/DDBJ databases">
        <title>Antimicrobial resistance genes in bacteria isolated from Japanese honey, and their potential for conferring macrolide and lincosamide resistance in the American foulbrood pathogen Paenibacillus larvae.</title>
        <authorList>
            <person name="Okamoto M."/>
            <person name="Kumagai M."/>
            <person name="Kanamori H."/>
            <person name="Takamatsu D."/>
        </authorList>
    </citation>
    <scope>NUCLEOTIDE SEQUENCE</scope>
    <source>
        <strain evidence="4">J2TS6</strain>
    </source>
</reference>
<dbReference type="Gene3D" id="3.40.190.10">
    <property type="entry name" value="Periplasmic binding protein-like II"/>
    <property type="match status" value="2"/>
</dbReference>
<keyword evidence="2" id="KW-0732">Signal</keyword>
<dbReference type="PANTHER" id="PTHR43649">
    <property type="entry name" value="ARABINOSE-BINDING PROTEIN-RELATED"/>
    <property type="match status" value="1"/>
</dbReference>
<dbReference type="PROSITE" id="PS50008">
    <property type="entry name" value="PIPLC_Y_DOMAIN"/>
    <property type="match status" value="1"/>
</dbReference>
<keyword evidence="5" id="KW-1185">Reference proteome</keyword>
<protein>
    <submittedName>
        <fullName evidence="4">ABC transporter substrate-binding protein</fullName>
    </submittedName>
</protein>
<accession>A0A920CD65</accession>
<dbReference type="Pfam" id="PF12010">
    <property type="entry name" value="DUF3502"/>
    <property type="match status" value="1"/>
</dbReference>